<dbReference type="Proteomes" id="UP000321353">
    <property type="component" value="Chromosome"/>
</dbReference>
<evidence type="ECO:0000313" key="1">
    <source>
        <dbReference type="EMBL" id="QEF96623.1"/>
    </source>
</evidence>
<proteinExistence type="predicted"/>
<dbReference type="RefSeq" id="WP_147866419.1">
    <property type="nucleotide sequence ID" value="NZ_CP036264.1"/>
</dbReference>
<reference evidence="1 2" key="1">
    <citation type="submission" date="2019-02" db="EMBL/GenBank/DDBJ databases">
        <title>Planctomycetal bacteria perform biofilm scaping via a novel small molecule.</title>
        <authorList>
            <person name="Jeske O."/>
            <person name="Boedeker C."/>
            <person name="Wiegand S."/>
            <person name="Breitling P."/>
            <person name="Kallscheuer N."/>
            <person name="Jogler M."/>
            <person name="Rohde M."/>
            <person name="Petersen J."/>
            <person name="Medema M.H."/>
            <person name="Surup F."/>
            <person name="Jogler C."/>
        </authorList>
    </citation>
    <scope>NUCLEOTIDE SEQUENCE [LARGE SCALE GENOMIC DNA]</scope>
    <source>
        <strain evidence="1 2">Mal15</strain>
    </source>
</reference>
<evidence type="ECO:0000313" key="2">
    <source>
        <dbReference type="Proteomes" id="UP000321353"/>
    </source>
</evidence>
<accession>A0A5B9M7I2</accession>
<gene>
    <name evidence="1" type="ORF">Mal15_06510</name>
</gene>
<sequence>MANYAIIEIEAGFEVIDLLPGQSAEDAAAAQGGALVDPGPYHSFEDANDALDQLEVVEDED</sequence>
<name>A0A5B9M7I2_9BACT</name>
<dbReference type="EMBL" id="CP036264">
    <property type="protein sequence ID" value="QEF96623.1"/>
    <property type="molecule type" value="Genomic_DNA"/>
</dbReference>
<protein>
    <submittedName>
        <fullName evidence="1">Uncharacterized protein</fullName>
    </submittedName>
</protein>
<organism evidence="1 2">
    <name type="scientific">Stieleria maiorica</name>
    <dbReference type="NCBI Taxonomy" id="2795974"/>
    <lineage>
        <taxon>Bacteria</taxon>
        <taxon>Pseudomonadati</taxon>
        <taxon>Planctomycetota</taxon>
        <taxon>Planctomycetia</taxon>
        <taxon>Pirellulales</taxon>
        <taxon>Pirellulaceae</taxon>
        <taxon>Stieleria</taxon>
    </lineage>
</organism>
<keyword evidence="2" id="KW-1185">Reference proteome</keyword>
<dbReference type="KEGG" id="smam:Mal15_06510"/>
<dbReference type="AlphaFoldDB" id="A0A5B9M7I2"/>